<dbReference type="AlphaFoldDB" id="A0AAD5YYK3"/>
<protein>
    <recommendedName>
        <fullName evidence="3">AB hydrolase-1 domain-containing protein</fullName>
    </recommendedName>
</protein>
<gene>
    <name evidence="1" type="ORF">NP233_g3092</name>
</gene>
<accession>A0AAD5YYK3</accession>
<evidence type="ECO:0000313" key="2">
    <source>
        <dbReference type="Proteomes" id="UP001213000"/>
    </source>
</evidence>
<dbReference type="InterPro" id="IPR029058">
    <property type="entry name" value="AB_hydrolase_fold"/>
</dbReference>
<dbReference type="Proteomes" id="UP001213000">
    <property type="component" value="Unassembled WGS sequence"/>
</dbReference>
<reference evidence="1" key="1">
    <citation type="submission" date="2022-07" db="EMBL/GenBank/DDBJ databases">
        <title>Genome Sequence of Leucocoprinus birnbaumii.</title>
        <authorList>
            <person name="Buettner E."/>
        </authorList>
    </citation>
    <scope>NUCLEOTIDE SEQUENCE</scope>
    <source>
        <strain evidence="1">VT141</strain>
    </source>
</reference>
<evidence type="ECO:0000313" key="1">
    <source>
        <dbReference type="EMBL" id="KAJ3572419.1"/>
    </source>
</evidence>
<comment type="caution">
    <text evidence="1">The sequence shown here is derived from an EMBL/GenBank/DDBJ whole genome shotgun (WGS) entry which is preliminary data.</text>
</comment>
<dbReference type="Gene3D" id="3.40.50.1820">
    <property type="entry name" value="alpha/beta hydrolase"/>
    <property type="match status" value="1"/>
</dbReference>
<proteinExistence type="predicted"/>
<dbReference type="EMBL" id="JANIEX010000143">
    <property type="protein sequence ID" value="KAJ3572419.1"/>
    <property type="molecule type" value="Genomic_DNA"/>
</dbReference>
<dbReference type="SUPFAM" id="SSF53474">
    <property type="entry name" value="alpha/beta-Hydrolases"/>
    <property type="match status" value="1"/>
</dbReference>
<evidence type="ECO:0008006" key="3">
    <source>
        <dbReference type="Google" id="ProtNLM"/>
    </source>
</evidence>
<keyword evidence="2" id="KW-1185">Reference proteome</keyword>
<organism evidence="1 2">
    <name type="scientific">Leucocoprinus birnbaumii</name>
    <dbReference type="NCBI Taxonomy" id="56174"/>
    <lineage>
        <taxon>Eukaryota</taxon>
        <taxon>Fungi</taxon>
        <taxon>Dikarya</taxon>
        <taxon>Basidiomycota</taxon>
        <taxon>Agaricomycotina</taxon>
        <taxon>Agaricomycetes</taxon>
        <taxon>Agaricomycetidae</taxon>
        <taxon>Agaricales</taxon>
        <taxon>Agaricineae</taxon>
        <taxon>Agaricaceae</taxon>
        <taxon>Leucocoprinus</taxon>
    </lineage>
</organism>
<name>A0AAD5YYK3_9AGAR</name>
<sequence length="367" mass="40761">MSSRTQAFREPLIVETLAVDDTNDTKLAYTDTGAPSRAGPYTTVFAVHGMAFNSGTCTGIFEPVQALAKSVNIRFVAVTRRNYKGSSPFTEEELRVMNGGGSEDEKSAFIVNRGVELLNFIDRFLIEKDISTEAPRKGEPGGIAIIGWSLGNTVTLSAIANVKFAAPVVRDRLGPLIHTLIMHECARAVLGHPIDQRTWAPWHLVDQTIPEDAEMPFFACWISSYFEHRDLEDRTGDGLENHVPGFNCPPTIYNIAAAGRLDIIEGTPAKGDIPYQIFFFPQYQASYNALFEKEARKLVPNMKASFICCEHGPAFGPSARWMVEDHDREHGGGFIEAKLVKGINHFSTWDDPEVTLKMYQDCIDRSI</sequence>